<feature type="domain" description="Spondin-like TSP1" evidence="6">
    <location>
        <begin position="591"/>
        <end position="643"/>
    </location>
</feature>
<feature type="signal peptide" evidence="5">
    <location>
        <begin position="1"/>
        <end position="17"/>
    </location>
</feature>
<evidence type="ECO:0000259" key="6">
    <source>
        <dbReference type="Pfam" id="PF19028"/>
    </source>
</evidence>
<comment type="caution">
    <text evidence="7">The sequence shown here is derived from an EMBL/GenBank/DDBJ whole genome shotgun (WGS) entry which is preliminary data.</text>
</comment>
<evidence type="ECO:0000313" key="7">
    <source>
        <dbReference type="EMBL" id="CAJ1382373.1"/>
    </source>
</evidence>
<dbReference type="GO" id="GO:0031012">
    <property type="term" value="C:extracellular matrix"/>
    <property type="evidence" value="ECO:0007669"/>
    <property type="project" value="TreeGrafter"/>
</dbReference>
<sequence length="1165" mass="130072">MKTRWRPLFLLCAQSFAQILEDGFHQDFQGQVSSNFGGSADSYGGEARVSNFGGSADSYGGEAHVSNVGGSADSYGGEARVSGNYVGNADSYNGGDVRECQGHEEQWGTCPNLPECQGCYPVDCMFSEWSSWWKGSGCVGLMFRHRSIALANNECGLPCYGTKIESRKHYVAGCERPPQNCVLSAWDEWSHCQNEKDQSVRSRRVVTPSSRDGDPCMGSLSETRPCGGPHPEPCKFGAWQSWTSCSASCGPGRYTRLRKIMSEGHMSSQTCDDALLETHTCHLRDCVTRDCRLSSWSDWSFCGAGSIQRMRHRQVLHGAQGMGLVCNASLVETSGCSEKIPHHCSLSTWSQWTGCDRSCHGGQKYRQRELLHASSHRNFCEGVKLKQAAACNTEPCFPHSHDCQLELQPCQQVPPTPIDCQWGQWADWSACSCSCGGGSKRRNRAIEMSPQNGGAPCEPKDKEVVAMCNTRKCDVHCEDGYWGAWMDWSECSATCSSGYRSRRRSLDVLPNSCGKMPTGQREEFEMCDDLASCFHETDCRLSAWAFCCNGIRERNRHIVAYSRGGGRPCDRMALKEGAQEPSECNQRPRDCVLAPWDPWSRCSTTCGVGQETRERSVAVPSAGTGRPCEGSLIVTRKCNLRPCKEEGREDCQLGPWSEWGSCSHCGGQRWRHRVIRSLPNAQGTLCEERSTKLGVSAVSTKEVSNCTSICHEIRLCAWSSWSEMQCSQQCGSSWTTLRSREMQLLPTTSSVPDYLFRGDKTTSCYGSQVDVAKCPAVSDCEDQCLPKDCSFGAWSQWTEATCVGLCERQRVIAHMNNECGKPCSGPLLETKHCHTQCGHAVDCKLSEWSQWSHCTNLTSQVVRGQRYRHRHVVTEPERGGMACSGDLRQTRACLSEMPEDCLFSPWEAWSICSTRCGEGTQWRARRIHQDGGRQCHGHIEESQACQSWHDDCDNHVKRDRRDCELGDWKVWSSCDYSSQRERTREILITAQAGGLPCHGALLQTESCHEVVDCVVTEWTEWDSCSRTCGSGHARRQRQISRFPSVGGELCPEDLLQIKSCVLDPCASQDCQVSDWLEWGTCSATCGGGHQSRVRTVLSLRGPGGMGCFWPRSWQRLFSFCFIPLFFVPSVFCFCFLVVVCFPRFLLLLLLLLMFFLSCWCERCRE</sequence>
<protein>
    <recommendedName>
        <fullName evidence="6">Spondin-like TSP1 domain-containing protein</fullName>
    </recommendedName>
</protein>
<dbReference type="EMBL" id="CAUJNA010000892">
    <property type="protein sequence ID" value="CAJ1382373.1"/>
    <property type="molecule type" value="Genomic_DNA"/>
</dbReference>
<dbReference type="SUPFAM" id="SSF82895">
    <property type="entry name" value="TSP-1 type 1 repeat"/>
    <property type="match status" value="12"/>
</dbReference>
<keyword evidence="2" id="KW-1015">Disulfide bond</keyword>
<evidence type="ECO:0000256" key="2">
    <source>
        <dbReference type="ARBA" id="ARBA00023157"/>
    </source>
</evidence>
<feature type="chain" id="PRO_5041298966" description="Spondin-like TSP1 domain-containing protein" evidence="5">
    <location>
        <begin position="18"/>
        <end position="1165"/>
    </location>
</feature>
<dbReference type="PANTHER" id="PTHR11311">
    <property type="entry name" value="SPONDIN"/>
    <property type="match status" value="1"/>
</dbReference>
<evidence type="ECO:0000256" key="4">
    <source>
        <dbReference type="SAM" id="Phobius"/>
    </source>
</evidence>
<evidence type="ECO:0000256" key="1">
    <source>
        <dbReference type="ARBA" id="ARBA00022729"/>
    </source>
</evidence>
<proteinExistence type="predicted"/>
<dbReference type="InterPro" id="IPR000884">
    <property type="entry name" value="TSP1_rpt"/>
</dbReference>
<dbReference type="InterPro" id="IPR036383">
    <property type="entry name" value="TSP1_rpt_sf"/>
</dbReference>
<accession>A0AA36I8Y6</accession>
<evidence type="ECO:0000313" key="8">
    <source>
        <dbReference type="Proteomes" id="UP001178507"/>
    </source>
</evidence>
<dbReference type="Gene3D" id="2.20.100.10">
    <property type="entry name" value="Thrombospondin type-1 (TSP1) repeat"/>
    <property type="match status" value="13"/>
</dbReference>
<dbReference type="Pfam" id="PF00090">
    <property type="entry name" value="TSP_1"/>
    <property type="match status" value="10"/>
</dbReference>
<dbReference type="SMART" id="SM00209">
    <property type="entry name" value="TSP1"/>
    <property type="match status" value="14"/>
</dbReference>
<evidence type="ECO:0000256" key="5">
    <source>
        <dbReference type="SAM" id="SignalP"/>
    </source>
</evidence>
<keyword evidence="4" id="KW-0472">Membrane</keyword>
<dbReference type="GO" id="GO:0007155">
    <property type="term" value="P:cell adhesion"/>
    <property type="evidence" value="ECO:0007669"/>
    <property type="project" value="TreeGrafter"/>
</dbReference>
<name>A0AA36I8Y6_9DINO</name>
<dbReference type="Proteomes" id="UP001178507">
    <property type="component" value="Unassembled WGS sequence"/>
</dbReference>
<dbReference type="AlphaFoldDB" id="A0AA36I8Y6"/>
<dbReference type="InterPro" id="IPR051418">
    <property type="entry name" value="Spondin/Thrombospondin_T1"/>
</dbReference>
<dbReference type="Pfam" id="PF19028">
    <property type="entry name" value="TSP1_spondin"/>
    <property type="match status" value="2"/>
</dbReference>
<dbReference type="InterPro" id="IPR044004">
    <property type="entry name" value="TSP1_spondin_dom"/>
</dbReference>
<organism evidence="7 8">
    <name type="scientific">Effrenium voratum</name>
    <dbReference type="NCBI Taxonomy" id="2562239"/>
    <lineage>
        <taxon>Eukaryota</taxon>
        <taxon>Sar</taxon>
        <taxon>Alveolata</taxon>
        <taxon>Dinophyceae</taxon>
        <taxon>Suessiales</taxon>
        <taxon>Symbiodiniaceae</taxon>
        <taxon>Effrenium</taxon>
    </lineage>
</organism>
<dbReference type="PANTHER" id="PTHR11311:SF15">
    <property type="entry name" value="SPONDIN-2"/>
    <property type="match status" value="1"/>
</dbReference>
<keyword evidence="1 5" id="KW-0732">Signal</keyword>
<feature type="transmembrane region" description="Helical" evidence="4">
    <location>
        <begin position="1125"/>
        <end position="1156"/>
    </location>
</feature>
<dbReference type="PROSITE" id="PS50092">
    <property type="entry name" value="TSP1"/>
    <property type="match status" value="12"/>
</dbReference>
<keyword evidence="3" id="KW-0325">Glycoprotein</keyword>
<keyword evidence="8" id="KW-1185">Reference proteome</keyword>
<reference evidence="7" key="1">
    <citation type="submission" date="2023-08" db="EMBL/GenBank/DDBJ databases">
        <authorList>
            <person name="Chen Y."/>
            <person name="Shah S."/>
            <person name="Dougan E. K."/>
            <person name="Thang M."/>
            <person name="Chan C."/>
        </authorList>
    </citation>
    <scope>NUCLEOTIDE SEQUENCE</scope>
</reference>
<keyword evidence="4" id="KW-1133">Transmembrane helix</keyword>
<gene>
    <name evidence="7" type="ORF">EVOR1521_LOCUS9755</name>
</gene>
<keyword evidence="4" id="KW-0812">Transmembrane</keyword>
<evidence type="ECO:0000256" key="3">
    <source>
        <dbReference type="ARBA" id="ARBA00023180"/>
    </source>
</evidence>
<feature type="domain" description="Spondin-like TSP1" evidence="6">
    <location>
        <begin position="1013"/>
        <end position="1065"/>
    </location>
</feature>